<evidence type="ECO:0000313" key="2">
    <source>
        <dbReference type="Ensembl" id="ENSNMLP00000020492.1"/>
    </source>
</evidence>
<feature type="domain" description="Tudor" evidence="1">
    <location>
        <begin position="676"/>
        <end position="732"/>
    </location>
</feature>
<dbReference type="GO" id="GO:0034587">
    <property type="term" value="P:piRNA processing"/>
    <property type="evidence" value="ECO:0007669"/>
    <property type="project" value="TreeGrafter"/>
</dbReference>
<dbReference type="Ensembl" id="ENSNMLT00000022994.1">
    <property type="protein sequence ID" value="ENSNMLP00000020492.1"/>
    <property type="gene ID" value="ENSNMLG00000013371.1"/>
</dbReference>
<dbReference type="SUPFAM" id="SSF63748">
    <property type="entry name" value="Tudor/PWWP/MBT"/>
    <property type="match status" value="5"/>
</dbReference>
<dbReference type="InterPro" id="IPR050621">
    <property type="entry name" value="Tudor_domain_containing"/>
</dbReference>
<protein>
    <submittedName>
        <fullName evidence="2">Tudor domain containing 6</fullName>
    </submittedName>
</protein>
<dbReference type="InterPro" id="IPR002999">
    <property type="entry name" value="Tudor"/>
</dbReference>
<dbReference type="GO" id="GO:0030719">
    <property type="term" value="P:P granule organization"/>
    <property type="evidence" value="ECO:0007669"/>
    <property type="project" value="TreeGrafter"/>
</dbReference>
<reference evidence="2" key="1">
    <citation type="submission" date="2025-08" db="UniProtKB">
        <authorList>
            <consortium name="Ensembl"/>
        </authorList>
    </citation>
    <scope>IDENTIFICATION</scope>
</reference>
<dbReference type="GO" id="GO:0043186">
    <property type="term" value="C:P granule"/>
    <property type="evidence" value="ECO:0007669"/>
    <property type="project" value="TreeGrafter"/>
</dbReference>
<feature type="domain" description="Tudor" evidence="1">
    <location>
        <begin position="1"/>
        <end position="58"/>
    </location>
</feature>
<dbReference type="FunFam" id="2.30.30.140:FF:000018">
    <property type="entry name" value="Serine/threonine-protein kinase 31"/>
    <property type="match status" value="1"/>
</dbReference>
<evidence type="ECO:0000259" key="1">
    <source>
        <dbReference type="PROSITE" id="PS50304"/>
    </source>
</evidence>
<dbReference type="PANTHER" id="PTHR22948">
    <property type="entry name" value="TUDOR DOMAIN CONTAINING PROTEIN"/>
    <property type="match status" value="1"/>
</dbReference>
<dbReference type="Pfam" id="PF00567">
    <property type="entry name" value="TUDOR"/>
    <property type="match status" value="5"/>
</dbReference>
<accession>A0A8C6TMK6</accession>
<name>A0A8C6TMK6_9GOBI</name>
<dbReference type="Gene3D" id="2.30.30.140">
    <property type="match status" value="5"/>
</dbReference>
<feature type="domain" description="Tudor" evidence="1">
    <location>
        <begin position="462"/>
        <end position="521"/>
    </location>
</feature>
<dbReference type="GO" id="GO:0007283">
    <property type="term" value="P:spermatogenesis"/>
    <property type="evidence" value="ECO:0007669"/>
    <property type="project" value="TreeGrafter"/>
</dbReference>
<feature type="domain" description="Tudor" evidence="1">
    <location>
        <begin position="913"/>
        <end position="971"/>
    </location>
</feature>
<dbReference type="Proteomes" id="UP000694523">
    <property type="component" value="Unplaced"/>
</dbReference>
<dbReference type="PANTHER" id="PTHR22948:SF15">
    <property type="entry name" value="TUDOR DOMAIN-CONTAINING PROTEIN 6"/>
    <property type="match status" value="1"/>
</dbReference>
<keyword evidence="3" id="KW-1185">Reference proteome</keyword>
<dbReference type="PROSITE" id="PS50304">
    <property type="entry name" value="TUDOR"/>
    <property type="match status" value="5"/>
</dbReference>
<proteinExistence type="predicted"/>
<feature type="domain" description="Tudor" evidence="1">
    <location>
        <begin position="232"/>
        <end position="289"/>
    </location>
</feature>
<evidence type="ECO:0000313" key="3">
    <source>
        <dbReference type="Proteomes" id="UP000694523"/>
    </source>
</evidence>
<dbReference type="AlphaFoldDB" id="A0A8C6TMK6"/>
<dbReference type="InterPro" id="IPR035437">
    <property type="entry name" value="SNase_OB-fold_sf"/>
</dbReference>
<reference evidence="2" key="2">
    <citation type="submission" date="2025-09" db="UniProtKB">
        <authorList>
            <consortium name="Ensembl"/>
        </authorList>
    </citation>
    <scope>IDENTIFICATION</scope>
</reference>
<sequence length="1073" mass="120660">MIGFPCAARGSDGKWYRSVLQQVFPANKVVEVLNVDYGTKQIVHVENVRPLASEFFRMPVVTYNCSLHGIIDQGVGWTTSQIDYLRTLLLFKTIIAKFEYQSITEGVYYATLYGDENSNINNLFGSKESCLLQCEKTHVDYAIRPSGYTRNNTSMPLKRKGGIDDNKKKLNTQLLPVENLSIGSTHEAFVQYVSDPSAFWIQTQNFAKELDELMDKMAKMYQNDLKADVVKNPTVGLYCAAKAEDGEYYRAIVTEIGNAKVKVQFVDYGNSEAINNCCIKDLREEFKKLPQLALKCTLADVRPKGREWSQEACELFTKIVLDKALSVHVLVQADGCHFVKLTDPDAQGEKDLAKLLFAAGFAEKNDTKRLSKGKTNSQVALPSTVQYTGMSFQHLNAAISGGIERKCATFKEQMFSIGSILDVNVSYIESPNDFWCQLVQSTGHLKLLMYDMQTHYRNSEFQPLVETACAARHPENGMWYRALIVQKRETPHVDVLFIDYGQTETVSVFDLRKIEKDFLSLPGQAFRCSLFNPVDPTSAINDWTEEAVDRFHTFVGTAANSFVILKCTIYAVMYSEQKIVFNIVDLETPFESICTSLVNLVKSTPPKVPSGPSFRLDTYYYSTHNVKTGTEEQVIVTSVKNVRHFYCQLQRNADTLKDLQLKVAILCAQLQRVTVPPVFGTLCFAKYTDGHWYRGQIKATKPSIQVHFVDYGDTLEVVNSDLLPIPKEASEIMAVPVQALLCSLSDIPDDIPLEANSWFETSSTEGEFKALILYQGKIQVNSKIKKLFELEMLTEGTVVCQDSTSVEITVKPAQARTNVSPTQAYAELDDAKHITKDTMSFVPKTSHSKTLTDSLERKSQHEFHEGQQLDVYITAITDAQIFWCQSADSEELDQITESLADKGEAADSMNLCSLSVGSPCIALYSEDQLWYRAEILNKTGDEVSLFFVDYGNKSQVKLSDVRQITPEMIQNPVQAFLCELQGFDSLEGSWKTSAEDELSVLTADQLLQLTVCKVTKEDDKPKCYVRLECEGQIINESMRNQTIKTCPDEIPDEPSVELQQVQLKLLTANSKFK</sequence>
<organism evidence="2 3">
    <name type="scientific">Neogobius melanostomus</name>
    <name type="common">round goby</name>
    <dbReference type="NCBI Taxonomy" id="47308"/>
    <lineage>
        <taxon>Eukaryota</taxon>
        <taxon>Metazoa</taxon>
        <taxon>Chordata</taxon>
        <taxon>Craniata</taxon>
        <taxon>Vertebrata</taxon>
        <taxon>Euteleostomi</taxon>
        <taxon>Actinopterygii</taxon>
        <taxon>Neopterygii</taxon>
        <taxon>Teleostei</taxon>
        <taxon>Neoteleostei</taxon>
        <taxon>Acanthomorphata</taxon>
        <taxon>Gobiaria</taxon>
        <taxon>Gobiiformes</taxon>
        <taxon>Gobioidei</taxon>
        <taxon>Gobiidae</taxon>
        <taxon>Benthophilinae</taxon>
        <taxon>Neogobiini</taxon>
        <taxon>Neogobius</taxon>
    </lineage>
</organism>
<dbReference type="Gene3D" id="2.40.50.90">
    <property type="match status" value="5"/>
</dbReference>
<dbReference type="SMART" id="SM00333">
    <property type="entry name" value="TUDOR"/>
    <property type="match status" value="5"/>
</dbReference>